<keyword evidence="9 10" id="KW-0472">Membrane</keyword>
<evidence type="ECO:0000313" key="12">
    <source>
        <dbReference type="EMBL" id="KAG8040276.1"/>
    </source>
</evidence>
<evidence type="ECO:0000256" key="10">
    <source>
        <dbReference type="RuleBase" id="RU363110"/>
    </source>
</evidence>
<dbReference type="Pfam" id="PF03155">
    <property type="entry name" value="Alg6_Alg8"/>
    <property type="match status" value="1"/>
</dbReference>
<keyword evidence="6 10" id="KW-0812">Transmembrane</keyword>
<dbReference type="GO" id="GO:0005789">
    <property type="term" value="C:endoplasmic reticulum membrane"/>
    <property type="evidence" value="ECO:0007669"/>
    <property type="project" value="UniProtKB-SubCell"/>
</dbReference>
<dbReference type="InterPro" id="IPR004856">
    <property type="entry name" value="Glyco_trans_ALG6/ALG8"/>
</dbReference>
<keyword evidence="7 10" id="KW-0256">Endoplasmic reticulum</keyword>
<feature type="transmembrane region" description="Helical" evidence="10">
    <location>
        <begin position="244"/>
        <end position="262"/>
    </location>
</feature>
<evidence type="ECO:0000256" key="4">
    <source>
        <dbReference type="ARBA" id="ARBA00022676"/>
    </source>
</evidence>
<evidence type="ECO:0000256" key="7">
    <source>
        <dbReference type="ARBA" id="ARBA00022824"/>
    </source>
</evidence>
<keyword evidence="8 10" id="KW-1133">Transmembrane helix</keyword>
<proteinExistence type="inferred from homology"/>
<dbReference type="GO" id="GO:0042281">
    <property type="term" value="F:dolichyl pyrophosphate Man9GlcNAc2 alpha-1,3-glucosyltransferase activity"/>
    <property type="evidence" value="ECO:0007669"/>
    <property type="project" value="TreeGrafter"/>
</dbReference>
<feature type="transmembrane region" description="Helical" evidence="10">
    <location>
        <begin position="111"/>
        <end position="132"/>
    </location>
</feature>
<organism evidence="12 13">
    <name type="scientific">Cotesia typhae</name>
    <dbReference type="NCBI Taxonomy" id="2053667"/>
    <lineage>
        <taxon>Eukaryota</taxon>
        <taxon>Metazoa</taxon>
        <taxon>Ecdysozoa</taxon>
        <taxon>Arthropoda</taxon>
        <taxon>Hexapoda</taxon>
        <taxon>Insecta</taxon>
        <taxon>Pterygota</taxon>
        <taxon>Neoptera</taxon>
        <taxon>Endopterygota</taxon>
        <taxon>Hymenoptera</taxon>
        <taxon>Apocrita</taxon>
        <taxon>Ichneumonoidea</taxon>
        <taxon>Braconidae</taxon>
        <taxon>Microgastrinae</taxon>
        <taxon>Cotesia</taxon>
    </lineage>
</organism>
<evidence type="ECO:0000256" key="6">
    <source>
        <dbReference type="ARBA" id="ARBA00022692"/>
    </source>
</evidence>
<reference evidence="12" key="1">
    <citation type="submission" date="2020-03" db="EMBL/GenBank/DDBJ databases">
        <authorList>
            <person name="Chebbi M.A."/>
            <person name="Drezen J.M."/>
        </authorList>
    </citation>
    <scope>NUCLEOTIDE SEQUENCE</scope>
    <source>
        <tissue evidence="12">Whole body</tissue>
    </source>
</reference>
<evidence type="ECO:0000256" key="11">
    <source>
        <dbReference type="SAM" id="SignalP"/>
    </source>
</evidence>
<keyword evidence="4 10" id="KW-0328">Glycosyltransferase</keyword>
<evidence type="ECO:0000256" key="8">
    <source>
        <dbReference type="ARBA" id="ARBA00022989"/>
    </source>
</evidence>
<feature type="transmembrane region" description="Helical" evidence="10">
    <location>
        <begin position="399"/>
        <end position="417"/>
    </location>
</feature>
<evidence type="ECO:0000256" key="9">
    <source>
        <dbReference type="ARBA" id="ARBA00023136"/>
    </source>
</evidence>
<accession>A0A8J5V0J9</accession>
<dbReference type="EMBL" id="JAAOIC020000023">
    <property type="protein sequence ID" value="KAG8040276.1"/>
    <property type="molecule type" value="Genomic_DNA"/>
</dbReference>
<comment type="subcellular location">
    <subcellularLocation>
        <location evidence="1 10">Endoplasmic reticulum membrane</location>
        <topology evidence="1 10">Multi-pass membrane protein</topology>
    </subcellularLocation>
</comment>
<comment type="similarity">
    <text evidence="3 10">Belongs to the ALG6/ALG8 glucosyltransferase family.</text>
</comment>
<feature type="signal peptide" evidence="11">
    <location>
        <begin position="1"/>
        <end position="22"/>
    </location>
</feature>
<feature type="transmembrane region" description="Helical" evidence="10">
    <location>
        <begin position="181"/>
        <end position="207"/>
    </location>
</feature>
<comment type="caution">
    <text evidence="12">The sequence shown here is derived from an EMBL/GenBank/DDBJ whole genome shotgun (WGS) entry which is preliminary data.</text>
</comment>
<reference evidence="12" key="2">
    <citation type="submission" date="2021-04" db="EMBL/GenBank/DDBJ databases">
        <title>Genome-wide patterns of bracovirus chromosomal integration into multiple host tissues during parasitism.</title>
        <authorList>
            <person name="Chebbi M.A.C."/>
        </authorList>
    </citation>
    <scope>NUCLEOTIDE SEQUENCE</scope>
    <source>
        <tissue evidence="12">Whole body</tissue>
    </source>
</reference>
<evidence type="ECO:0000256" key="3">
    <source>
        <dbReference type="ARBA" id="ARBA00008715"/>
    </source>
</evidence>
<feature type="transmembrane region" description="Helical" evidence="10">
    <location>
        <begin position="470"/>
        <end position="489"/>
    </location>
</feature>
<dbReference type="PANTHER" id="PTHR12413:SF1">
    <property type="entry name" value="DOLICHYL PYROPHOSPHATE MAN9GLCNAC2 ALPHA-1,3-GLUCOSYLTRANSFERASE"/>
    <property type="match status" value="1"/>
</dbReference>
<sequence>MREKIQLGLVISLATFLRWCVTFHDYSGKNKPPMYGDYEAQRHWQEITYNLPVDQWYSNSSDNHLQYWGLDYPPLTAFHSLILGKVANKINPDYVKLNNSRGYETPDHKQFMRLSVLIADLIIYVPAIVFLLPYPIFEPKSNQVINILGLKRLHLMVLTALLYPGLILIDHGHFQYNSISLGFFMLSLGLIIKKSLVLGSFFFVLALNYKQMELYHALPIFFFILNKCTPFRNKSILSSLKTFVSVTLTVLTTFCIIWLPFFKDMKFIDVFIRLFPLSRGVFEDKVANAWCTVNIFIKLRQLFSHVELAKICFFTTILSVLPSGIDLYLNASVEKLILSLINTSLGFYLFSFQVHEKTILLVAIPVLTYFHYDPLPCFWFLIVSSFSLVPLLIKDGLFGAFMNLMSFYVILNFWIWFDQLTLVPEKRNEPRNINQSKLKNLTMWHNIKLKINVFFVRLLKNYQIIAMKRIAFYLSILGIILLSLVTKFVRPPHRYPDLYTLLISVYSFAHFFLFFVYFNLKQILLN</sequence>
<keyword evidence="13" id="KW-1185">Reference proteome</keyword>
<feature type="transmembrane region" description="Helical" evidence="10">
    <location>
        <begin position="153"/>
        <end position="169"/>
    </location>
</feature>
<protein>
    <recommendedName>
        <fullName evidence="10">Alpha-1,3-glucosyltransferase</fullName>
        <ecNumber evidence="10">2.4.1.-</ecNumber>
    </recommendedName>
</protein>
<dbReference type="PANTHER" id="PTHR12413">
    <property type="entry name" value="DOLICHYL GLYCOSYLTRANSFERASE"/>
    <property type="match status" value="1"/>
</dbReference>
<feature type="chain" id="PRO_5035174578" description="Alpha-1,3-glucosyltransferase" evidence="11">
    <location>
        <begin position="23"/>
        <end position="526"/>
    </location>
</feature>
<dbReference type="UniPathway" id="UPA00378"/>
<evidence type="ECO:0000256" key="5">
    <source>
        <dbReference type="ARBA" id="ARBA00022679"/>
    </source>
</evidence>
<evidence type="ECO:0000256" key="1">
    <source>
        <dbReference type="ARBA" id="ARBA00004477"/>
    </source>
</evidence>
<keyword evidence="11" id="KW-0732">Signal</keyword>
<comment type="pathway">
    <text evidence="2 10">Protein modification; protein glycosylation.</text>
</comment>
<keyword evidence="5 10" id="KW-0808">Transferase</keyword>
<dbReference type="EC" id="2.4.1.-" evidence="10"/>
<dbReference type="Proteomes" id="UP000729913">
    <property type="component" value="Unassembled WGS sequence"/>
</dbReference>
<dbReference type="OrthoDB" id="4983at2759"/>
<name>A0A8J5V0J9_9HYME</name>
<evidence type="ECO:0000313" key="13">
    <source>
        <dbReference type="Proteomes" id="UP000729913"/>
    </source>
</evidence>
<gene>
    <name evidence="12" type="ORF">G9C98_000847</name>
</gene>
<dbReference type="AlphaFoldDB" id="A0A8J5V0J9"/>
<feature type="transmembrane region" description="Helical" evidence="10">
    <location>
        <begin position="308"/>
        <end position="325"/>
    </location>
</feature>
<evidence type="ECO:0000256" key="2">
    <source>
        <dbReference type="ARBA" id="ARBA00004922"/>
    </source>
</evidence>
<feature type="transmembrane region" description="Helical" evidence="10">
    <location>
        <begin position="501"/>
        <end position="520"/>
    </location>
</feature>